<dbReference type="RefSeq" id="WP_056116512.1">
    <property type="nucleotide sequence ID" value="NZ_CP073633.1"/>
</dbReference>
<dbReference type="EMBL" id="CP073633">
    <property type="protein sequence ID" value="WHQ71377.1"/>
    <property type="molecule type" value="Genomic_DNA"/>
</dbReference>
<gene>
    <name evidence="2" type="ORF">KEC54_07395</name>
</gene>
<sequence length="383" mass="43620">MSDGAYMIRDDNTLVEMRSSPFESEELLQRLLATHPSLIAGDAVDPTRPRRWLLIAREQAVPGEEGGSGRWSLDHLFVDQDGVPTLVEVKRASDTRGRREVVAQMLDYAANGVVYWPIDAIKQQFERTCASSERDADEALREHLGRPDADLNEFWRNVEVNLRAGRIRMVFIADVIYPELKRIVEFLNEQMSPAEVIALEIKHYTGQGLRTLVPRLIGRTAEAERRKSTRSSSTTDSPRPELNPEEWFARLTEQRGVGETAVARAIYDWWVARGGKYEITTAQKPSMIVKLEHERGHCWPSIMRTNGRVTTALCYVMRSAPFDAVEARREVLEKLQRTFGQRYGERAVDGEPYVPLALLQEPADLEKLFAIWQSMIDRIRAGA</sequence>
<feature type="region of interest" description="Disordered" evidence="1">
    <location>
        <begin position="221"/>
        <end position="243"/>
    </location>
</feature>
<protein>
    <recommendedName>
        <fullName evidence="4">DUF5655 domain-containing protein</fullName>
    </recommendedName>
</protein>
<evidence type="ECO:0000313" key="3">
    <source>
        <dbReference type="Proteomes" id="UP001223720"/>
    </source>
</evidence>
<dbReference type="AlphaFoldDB" id="A0AAX3WJ02"/>
<dbReference type="Gene3D" id="3.40.1350.10">
    <property type="match status" value="1"/>
</dbReference>
<reference evidence="2" key="1">
    <citation type="journal article" date="2022" name="Biotechnol. Bioprocess Eng.">
        <title>Pan-genome Analysis Reveals Comparative Genomic Features of Central Metabolic Pathways in Methylorubrum extorquens.</title>
        <authorList>
            <person name="Lee G.M."/>
            <person name="Scott-Nevros Z.K."/>
            <person name="Lee S.-M."/>
            <person name="Kim D."/>
        </authorList>
    </citation>
    <scope>NUCLEOTIDE SEQUENCE</scope>
    <source>
        <strain evidence="2">ATCC 55366</strain>
    </source>
</reference>
<dbReference type="GO" id="GO:0003676">
    <property type="term" value="F:nucleic acid binding"/>
    <property type="evidence" value="ECO:0007669"/>
    <property type="project" value="InterPro"/>
</dbReference>
<evidence type="ECO:0000256" key="1">
    <source>
        <dbReference type="SAM" id="MobiDB-lite"/>
    </source>
</evidence>
<evidence type="ECO:0000313" key="2">
    <source>
        <dbReference type="EMBL" id="WHQ71377.1"/>
    </source>
</evidence>
<accession>A0AAX3WJ02</accession>
<proteinExistence type="predicted"/>
<name>A0AAX3WJ02_METEX</name>
<dbReference type="InterPro" id="IPR011856">
    <property type="entry name" value="tRNA_endonuc-like_dom_sf"/>
</dbReference>
<evidence type="ECO:0008006" key="4">
    <source>
        <dbReference type="Google" id="ProtNLM"/>
    </source>
</evidence>
<dbReference type="Proteomes" id="UP001223720">
    <property type="component" value="Chromosome"/>
</dbReference>
<organism evidence="2 3">
    <name type="scientific">Methylorubrum extorquens</name>
    <name type="common">Methylobacterium dichloromethanicum</name>
    <name type="synonym">Methylobacterium extorquens</name>
    <dbReference type="NCBI Taxonomy" id="408"/>
    <lineage>
        <taxon>Bacteria</taxon>
        <taxon>Pseudomonadati</taxon>
        <taxon>Pseudomonadota</taxon>
        <taxon>Alphaproteobacteria</taxon>
        <taxon>Hyphomicrobiales</taxon>
        <taxon>Methylobacteriaceae</taxon>
        <taxon>Methylorubrum</taxon>
    </lineage>
</organism>